<dbReference type="EMBL" id="CP036318">
    <property type="protein sequence ID" value="QDV57616.1"/>
    <property type="molecule type" value="Genomic_DNA"/>
</dbReference>
<dbReference type="RefSeq" id="WP_145122913.1">
    <property type="nucleotide sequence ID" value="NZ_CP036292.1"/>
</dbReference>
<organism evidence="1 2">
    <name type="scientific">Rosistilla oblonga</name>
    <dbReference type="NCBI Taxonomy" id="2527990"/>
    <lineage>
        <taxon>Bacteria</taxon>
        <taxon>Pseudomonadati</taxon>
        <taxon>Planctomycetota</taxon>
        <taxon>Planctomycetia</taxon>
        <taxon>Pirellulales</taxon>
        <taxon>Pirellulaceae</taxon>
        <taxon>Rosistilla</taxon>
    </lineage>
</organism>
<accession>A0A518IX08</accession>
<protein>
    <recommendedName>
        <fullName evidence="3">Carboxypeptidase regulatory-like domain-containing protein</fullName>
    </recommendedName>
</protein>
<evidence type="ECO:0000313" key="1">
    <source>
        <dbReference type="EMBL" id="QDV57616.1"/>
    </source>
</evidence>
<dbReference type="AlphaFoldDB" id="A0A518IX08"/>
<keyword evidence="2" id="KW-1185">Reference proteome</keyword>
<reference evidence="1 2" key="1">
    <citation type="submission" date="2019-02" db="EMBL/GenBank/DDBJ databases">
        <title>Deep-cultivation of Planctomycetes and their phenomic and genomic characterization uncovers novel biology.</title>
        <authorList>
            <person name="Wiegand S."/>
            <person name="Jogler M."/>
            <person name="Boedeker C."/>
            <person name="Pinto D."/>
            <person name="Vollmers J."/>
            <person name="Rivas-Marin E."/>
            <person name="Kohn T."/>
            <person name="Peeters S.H."/>
            <person name="Heuer A."/>
            <person name="Rast P."/>
            <person name="Oberbeckmann S."/>
            <person name="Bunk B."/>
            <person name="Jeske O."/>
            <person name="Meyerdierks A."/>
            <person name="Storesund J.E."/>
            <person name="Kallscheuer N."/>
            <person name="Luecker S."/>
            <person name="Lage O.M."/>
            <person name="Pohl T."/>
            <person name="Merkel B.J."/>
            <person name="Hornburger P."/>
            <person name="Mueller R.-W."/>
            <person name="Bruemmer F."/>
            <person name="Labrenz M."/>
            <person name="Spormann A.M."/>
            <person name="Op den Camp H."/>
            <person name="Overmann J."/>
            <person name="Amann R."/>
            <person name="Jetten M.S.M."/>
            <person name="Mascher T."/>
            <person name="Medema M.H."/>
            <person name="Devos D.P."/>
            <person name="Kaster A.-K."/>
            <person name="Ovreas L."/>
            <person name="Rohde M."/>
            <person name="Galperin M.Y."/>
            <person name="Jogler C."/>
        </authorList>
    </citation>
    <scope>NUCLEOTIDE SEQUENCE [LARGE SCALE GENOMIC DNA]</scope>
    <source>
        <strain evidence="1 2">Mal33</strain>
    </source>
</reference>
<evidence type="ECO:0000313" key="2">
    <source>
        <dbReference type="Proteomes" id="UP000316770"/>
    </source>
</evidence>
<proteinExistence type="predicted"/>
<sequence length="154" mass="15745">MKLVRNCGAVVATLCVGMLVVGCGSTEQLLDVVPASGKVTVDGKPVEGISVSLLPQDGVPGRGGYGVTDATGAFTVTSVEGQDGVAEGKYKVVFQKLTQPDGSPIPPGSNAADVGAVNSLPAAYNDPDLSTMFAIIKADGTSEMEFDLNSKRKR</sequence>
<dbReference type="PROSITE" id="PS51257">
    <property type="entry name" value="PROKAR_LIPOPROTEIN"/>
    <property type="match status" value="1"/>
</dbReference>
<evidence type="ECO:0008006" key="3">
    <source>
        <dbReference type="Google" id="ProtNLM"/>
    </source>
</evidence>
<dbReference type="OrthoDB" id="280880at2"/>
<dbReference type="Proteomes" id="UP000316770">
    <property type="component" value="Chromosome"/>
</dbReference>
<name>A0A518IX08_9BACT</name>
<gene>
    <name evidence="1" type="ORF">Mal33_36290</name>
</gene>